<dbReference type="InterPro" id="IPR002893">
    <property type="entry name" value="Znf_MYND"/>
</dbReference>
<sequence>MSFSLANFSAQTPGMPPDIQLASSDPLAWEKRWEQAFTVAKGRWSVAEECLHKFAISPYIQNPKNQEATIRCTHSLRNILCDLQTRATYDASPFLAKNELQRRWMSASPARRGEIILAGLVAACTNVPPLHDARLWCEKEMSVESHRQDPRLFLELLEEMMVPNPTVAAPTYISNPEWDAIAASQQSPTTTVYAKIALAKFLGERNLLIGYVVTFALCSILDLPLPELYQMKSGKPSKSQEIQPSEDRVRAACGEEASKAFSKVVREMGKGMYAQKKEVYESGKQYCQTCRKPNDTTTKYPRCKRCWDTVERQVVYCSSECQKVDWKAGHKKECGKQFQLEDLTPSIHEQQSPQIGPRLSGFKRPGALLFQVAQLRLYPAYDYLIFLEEGQAYFSFPHPPIRAAFRTCRDKAMTTGDRHAVAMLAHFLLFVDNNASQLKKIGVDPDDMMEQIQTEYDFPEILRAVDEMGQRMSLDSAQRPPLIVDGGISATEWKAIPSTWLDVGIVPSSRNRV</sequence>
<dbReference type="EMBL" id="JARKIF010000029">
    <property type="protein sequence ID" value="KAJ7613131.1"/>
    <property type="molecule type" value="Genomic_DNA"/>
</dbReference>
<evidence type="ECO:0000256" key="2">
    <source>
        <dbReference type="ARBA" id="ARBA00022771"/>
    </source>
</evidence>
<evidence type="ECO:0000256" key="3">
    <source>
        <dbReference type="ARBA" id="ARBA00022833"/>
    </source>
</evidence>
<dbReference type="GO" id="GO:0008270">
    <property type="term" value="F:zinc ion binding"/>
    <property type="evidence" value="ECO:0007669"/>
    <property type="project" value="UniProtKB-KW"/>
</dbReference>
<dbReference type="PROSITE" id="PS50865">
    <property type="entry name" value="ZF_MYND_2"/>
    <property type="match status" value="1"/>
</dbReference>
<evidence type="ECO:0000256" key="1">
    <source>
        <dbReference type="ARBA" id="ARBA00022723"/>
    </source>
</evidence>
<evidence type="ECO:0000313" key="7">
    <source>
        <dbReference type="Proteomes" id="UP001221142"/>
    </source>
</evidence>
<gene>
    <name evidence="6" type="ORF">FB45DRAFT_1065225</name>
</gene>
<dbReference type="AlphaFoldDB" id="A0AAD7FAZ7"/>
<comment type="caution">
    <text evidence="6">The sequence shown here is derived from an EMBL/GenBank/DDBJ whole genome shotgun (WGS) entry which is preliminary data.</text>
</comment>
<proteinExistence type="predicted"/>
<keyword evidence="7" id="KW-1185">Reference proteome</keyword>
<keyword evidence="2 4" id="KW-0863">Zinc-finger</keyword>
<organism evidence="6 7">
    <name type="scientific">Roridomyces roridus</name>
    <dbReference type="NCBI Taxonomy" id="1738132"/>
    <lineage>
        <taxon>Eukaryota</taxon>
        <taxon>Fungi</taxon>
        <taxon>Dikarya</taxon>
        <taxon>Basidiomycota</taxon>
        <taxon>Agaricomycotina</taxon>
        <taxon>Agaricomycetes</taxon>
        <taxon>Agaricomycetidae</taxon>
        <taxon>Agaricales</taxon>
        <taxon>Marasmiineae</taxon>
        <taxon>Mycenaceae</taxon>
        <taxon>Roridomyces</taxon>
    </lineage>
</organism>
<evidence type="ECO:0000256" key="4">
    <source>
        <dbReference type="PROSITE-ProRule" id="PRU00134"/>
    </source>
</evidence>
<dbReference type="Proteomes" id="UP001221142">
    <property type="component" value="Unassembled WGS sequence"/>
</dbReference>
<dbReference type="SUPFAM" id="SSF144232">
    <property type="entry name" value="HIT/MYND zinc finger-like"/>
    <property type="match status" value="1"/>
</dbReference>
<protein>
    <recommendedName>
        <fullName evidence="5">MYND-type domain-containing protein</fullName>
    </recommendedName>
</protein>
<dbReference type="Gene3D" id="6.10.140.2220">
    <property type="match status" value="1"/>
</dbReference>
<feature type="domain" description="MYND-type" evidence="5">
    <location>
        <begin position="287"/>
        <end position="334"/>
    </location>
</feature>
<name>A0AAD7FAZ7_9AGAR</name>
<evidence type="ECO:0000313" key="6">
    <source>
        <dbReference type="EMBL" id="KAJ7613131.1"/>
    </source>
</evidence>
<reference evidence="6" key="1">
    <citation type="submission" date="2023-03" db="EMBL/GenBank/DDBJ databases">
        <title>Massive genome expansion in bonnet fungi (Mycena s.s.) driven by repeated elements and novel gene families across ecological guilds.</title>
        <authorList>
            <consortium name="Lawrence Berkeley National Laboratory"/>
            <person name="Harder C.B."/>
            <person name="Miyauchi S."/>
            <person name="Viragh M."/>
            <person name="Kuo A."/>
            <person name="Thoen E."/>
            <person name="Andreopoulos B."/>
            <person name="Lu D."/>
            <person name="Skrede I."/>
            <person name="Drula E."/>
            <person name="Henrissat B."/>
            <person name="Morin E."/>
            <person name="Kohler A."/>
            <person name="Barry K."/>
            <person name="LaButti K."/>
            <person name="Morin E."/>
            <person name="Salamov A."/>
            <person name="Lipzen A."/>
            <person name="Mereny Z."/>
            <person name="Hegedus B."/>
            <person name="Baldrian P."/>
            <person name="Stursova M."/>
            <person name="Weitz H."/>
            <person name="Taylor A."/>
            <person name="Grigoriev I.V."/>
            <person name="Nagy L.G."/>
            <person name="Martin F."/>
            <person name="Kauserud H."/>
        </authorList>
    </citation>
    <scope>NUCLEOTIDE SEQUENCE</scope>
    <source>
        <strain evidence="6">9284</strain>
    </source>
</reference>
<keyword evidence="3" id="KW-0862">Zinc</keyword>
<evidence type="ECO:0000259" key="5">
    <source>
        <dbReference type="PROSITE" id="PS50865"/>
    </source>
</evidence>
<keyword evidence="1" id="KW-0479">Metal-binding</keyword>
<accession>A0AAD7FAZ7</accession>
<dbReference type="Pfam" id="PF01753">
    <property type="entry name" value="zf-MYND"/>
    <property type="match status" value="1"/>
</dbReference>